<dbReference type="AlphaFoldDB" id="A0AAD2PWP5"/>
<sequence>MHHTPSTNNVLYSAPSIRDLPMRMPRRRASRSSLSSLANCSSSSQRQSEHAACAAQSSPESSSKCLDSCLKELLFSDFRLQNKKEVSISSVSTAATVATEDDEDNQRVVRFAPVTLTASIMCLQNYTPTEVEACWYTRSELDHLRHKTSRKLRRRSFCPQHPAPLNKEEDRRWSA</sequence>
<feature type="compositionally biased region" description="Low complexity" evidence="1">
    <location>
        <begin position="31"/>
        <end position="40"/>
    </location>
</feature>
<name>A0AAD2PWP5_9STRA</name>
<evidence type="ECO:0000313" key="2">
    <source>
        <dbReference type="EMBL" id="CAJ1962094.1"/>
    </source>
</evidence>
<dbReference type="Proteomes" id="UP001295423">
    <property type="component" value="Unassembled WGS sequence"/>
</dbReference>
<proteinExistence type="predicted"/>
<feature type="compositionally biased region" description="Polar residues" evidence="1">
    <location>
        <begin position="1"/>
        <end position="11"/>
    </location>
</feature>
<evidence type="ECO:0000313" key="3">
    <source>
        <dbReference type="Proteomes" id="UP001295423"/>
    </source>
</evidence>
<reference evidence="2" key="1">
    <citation type="submission" date="2023-08" db="EMBL/GenBank/DDBJ databases">
        <authorList>
            <person name="Audoor S."/>
            <person name="Bilcke G."/>
        </authorList>
    </citation>
    <scope>NUCLEOTIDE SEQUENCE</scope>
</reference>
<protein>
    <submittedName>
        <fullName evidence="2">Uncharacterized protein</fullName>
    </submittedName>
</protein>
<comment type="caution">
    <text evidence="2">The sequence shown here is derived from an EMBL/GenBank/DDBJ whole genome shotgun (WGS) entry which is preliminary data.</text>
</comment>
<organism evidence="2 3">
    <name type="scientific">Cylindrotheca closterium</name>
    <dbReference type="NCBI Taxonomy" id="2856"/>
    <lineage>
        <taxon>Eukaryota</taxon>
        <taxon>Sar</taxon>
        <taxon>Stramenopiles</taxon>
        <taxon>Ochrophyta</taxon>
        <taxon>Bacillariophyta</taxon>
        <taxon>Bacillariophyceae</taxon>
        <taxon>Bacillariophycidae</taxon>
        <taxon>Bacillariales</taxon>
        <taxon>Bacillariaceae</taxon>
        <taxon>Cylindrotheca</taxon>
    </lineage>
</organism>
<accession>A0AAD2PWP5</accession>
<evidence type="ECO:0000256" key="1">
    <source>
        <dbReference type="SAM" id="MobiDB-lite"/>
    </source>
</evidence>
<feature type="region of interest" description="Disordered" evidence="1">
    <location>
        <begin position="1"/>
        <end position="40"/>
    </location>
</feature>
<gene>
    <name evidence="2" type="ORF">CYCCA115_LOCUS19523</name>
</gene>
<keyword evidence="3" id="KW-1185">Reference proteome</keyword>
<dbReference type="EMBL" id="CAKOGP040002092">
    <property type="protein sequence ID" value="CAJ1962094.1"/>
    <property type="molecule type" value="Genomic_DNA"/>
</dbReference>